<dbReference type="SUPFAM" id="SSF54427">
    <property type="entry name" value="NTF2-like"/>
    <property type="match status" value="1"/>
</dbReference>
<proteinExistence type="predicted"/>
<name>A0ABU1J7D6_9MICC</name>
<protein>
    <submittedName>
        <fullName evidence="2">Ketosteroid isomerase-like protein</fullName>
    </submittedName>
</protein>
<dbReference type="Pfam" id="PF12680">
    <property type="entry name" value="SnoaL_2"/>
    <property type="match status" value="1"/>
</dbReference>
<comment type="caution">
    <text evidence="2">The sequence shown here is derived from an EMBL/GenBank/DDBJ whole genome shotgun (WGS) entry which is preliminary data.</text>
</comment>
<accession>A0ABU1J7D6</accession>
<dbReference type="InterPro" id="IPR032710">
    <property type="entry name" value="NTF2-like_dom_sf"/>
</dbReference>
<organism evidence="2 3">
    <name type="scientific">Arthrobacter russicus</name>
    <dbReference type="NCBI Taxonomy" id="172040"/>
    <lineage>
        <taxon>Bacteria</taxon>
        <taxon>Bacillati</taxon>
        <taxon>Actinomycetota</taxon>
        <taxon>Actinomycetes</taxon>
        <taxon>Micrococcales</taxon>
        <taxon>Micrococcaceae</taxon>
        <taxon>Arthrobacter</taxon>
    </lineage>
</organism>
<dbReference type="Proteomes" id="UP001185069">
    <property type="component" value="Unassembled WGS sequence"/>
</dbReference>
<dbReference type="EMBL" id="JAVDQF010000001">
    <property type="protein sequence ID" value="MDR6268340.1"/>
    <property type="molecule type" value="Genomic_DNA"/>
</dbReference>
<evidence type="ECO:0000259" key="1">
    <source>
        <dbReference type="Pfam" id="PF12680"/>
    </source>
</evidence>
<dbReference type="RefSeq" id="WP_309795963.1">
    <property type="nucleotide sequence ID" value="NZ_BAAAHY010000006.1"/>
</dbReference>
<dbReference type="Gene3D" id="3.10.450.50">
    <property type="match status" value="1"/>
</dbReference>
<keyword evidence="3" id="KW-1185">Reference proteome</keyword>
<dbReference type="InterPro" id="IPR037401">
    <property type="entry name" value="SnoaL-like"/>
</dbReference>
<evidence type="ECO:0000313" key="2">
    <source>
        <dbReference type="EMBL" id="MDR6268340.1"/>
    </source>
</evidence>
<feature type="domain" description="SnoaL-like" evidence="1">
    <location>
        <begin position="9"/>
        <end position="103"/>
    </location>
</feature>
<sequence>MSRSNTETVEEYFRAWLADDQAAFRSLLADDVDFLGPMGQVDNAEDCTSSISKLRSMLTDIVPLHRWADGDEVITWFELHTSWTAPIPVANWSHFENGKITRIRVTFDARKFFEGMPQG</sequence>
<evidence type="ECO:0000313" key="3">
    <source>
        <dbReference type="Proteomes" id="UP001185069"/>
    </source>
</evidence>
<gene>
    <name evidence="2" type="ORF">JOE69_000578</name>
</gene>
<reference evidence="2 3" key="1">
    <citation type="submission" date="2023-07" db="EMBL/GenBank/DDBJ databases">
        <title>Sequencing the genomes of 1000 actinobacteria strains.</title>
        <authorList>
            <person name="Klenk H.-P."/>
        </authorList>
    </citation>
    <scope>NUCLEOTIDE SEQUENCE [LARGE SCALE GENOMIC DNA]</scope>
    <source>
        <strain evidence="2 3">DSM 14555</strain>
    </source>
</reference>